<dbReference type="Gene3D" id="3.40.50.620">
    <property type="entry name" value="HUPs"/>
    <property type="match status" value="1"/>
</dbReference>
<name>A0A1T4RQS6_9ACTN</name>
<dbReference type="GO" id="GO:0050660">
    <property type="term" value="F:flavin adenine dinucleotide binding"/>
    <property type="evidence" value="ECO:0007669"/>
    <property type="project" value="InterPro"/>
</dbReference>
<evidence type="ECO:0000259" key="5">
    <source>
        <dbReference type="Pfam" id="PF00766"/>
    </source>
</evidence>
<dbReference type="InterPro" id="IPR001308">
    <property type="entry name" value="ETF_a/FixB"/>
</dbReference>
<dbReference type="InterPro" id="IPR029035">
    <property type="entry name" value="DHS-like_NAD/FAD-binding_dom"/>
</dbReference>
<dbReference type="SUPFAM" id="SSF52402">
    <property type="entry name" value="Adenine nucleotide alpha hydrolases-like"/>
    <property type="match status" value="1"/>
</dbReference>
<evidence type="ECO:0000259" key="6">
    <source>
        <dbReference type="Pfam" id="PF01012"/>
    </source>
</evidence>
<dbReference type="GO" id="GO:0009055">
    <property type="term" value="F:electron transfer activity"/>
    <property type="evidence" value="ECO:0007669"/>
    <property type="project" value="InterPro"/>
</dbReference>
<dbReference type="PANTHER" id="PTHR43153:SF1">
    <property type="entry name" value="ELECTRON TRANSFER FLAVOPROTEIN SUBUNIT ALPHA, MITOCHONDRIAL"/>
    <property type="match status" value="1"/>
</dbReference>
<dbReference type="AlphaFoldDB" id="A0A1T4RQS6"/>
<accession>A0A1T4RQS6</accession>
<evidence type="ECO:0000256" key="1">
    <source>
        <dbReference type="ARBA" id="ARBA00001974"/>
    </source>
</evidence>
<comment type="subunit">
    <text evidence="3">Heterodimer of an alpha and a beta subunit.</text>
</comment>
<dbReference type="Pfam" id="PF00766">
    <property type="entry name" value="ETF_alpha"/>
    <property type="match status" value="1"/>
</dbReference>
<dbReference type="InterPro" id="IPR014731">
    <property type="entry name" value="ETF_asu_C"/>
</dbReference>
<organism evidence="7 8">
    <name type="scientific">Marinactinospora thermotolerans DSM 45154</name>
    <dbReference type="NCBI Taxonomy" id="1122192"/>
    <lineage>
        <taxon>Bacteria</taxon>
        <taxon>Bacillati</taxon>
        <taxon>Actinomycetota</taxon>
        <taxon>Actinomycetes</taxon>
        <taxon>Streptosporangiales</taxon>
        <taxon>Nocardiopsidaceae</taxon>
        <taxon>Marinactinospora</taxon>
    </lineage>
</organism>
<gene>
    <name evidence="7" type="ORF">SAMN02745673_02873</name>
</gene>
<proteinExistence type="inferred from homology"/>
<dbReference type="Gene3D" id="3.40.50.1220">
    <property type="entry name" value="TPP-binding domain"/>
    <property type="match status" value="1"/>
</dbReference>
<protein>
    <submittedName>
        <fullName evidence="7">Electron transfer flavoprotein alpha subunit apoprotein</fullName>
    </submittedName>
</protein>
<sequence>MGREQSWEEREPSGTIAVVPVREGRLPEGGLEVIAEAGGAVLAGDGARAAASALDGAAHPLLVWETEGFRPAAWSHALAETCSGFGVVLLPACPDGRDLAPRLAARLGRPLLAGAVEIGPGFAVLPRDGDRRGIRVGLTGPAVVTLRPGTGGALPRADSDTAPAPVGGLAAGDEHADVLDAETLAVVAPDPTAVDLWEARRVIAGGAGLMSGPDRGVAAFALLSEVAAALGASVGATRPVTDAGLLPLDRRIGSSGARVSPDLYVALGVSGAPQHLSGTDHPAHVVAVNLDPGCPMMAVADLGLVTDAAALLEVLARRLGVGTGVDRVGGDEEELG</sequence>
<reference evidence="7 8" key="1">
    <citation type="submission" date="2017-02" db="EMBL/GenBank/DDBJ databases">
        <authorList>
            <person name="Peterson S.W."/>
        </authorList>
    </citation>
    <scope>NUCLEOTIDE SEQUENCE [LARGE SCALE GENOMIC DNA]</scope>
    <source>
        <strain evidence="7 8">DSM 45154</strain>
    </source>
</reference>
<dbReference type="InterPro" id="IPR014730">
    <property type="entry name" value="ETF_a/b_N"/>
</dbReference>
<evidence type="ECO:0000313" key="7">
    <source>
        <dbReference type="EMBL" id="SKA17991.1"/>
    </source>
</evidence>
<comment type="function">
    <text evidence="4">The electron transfer flavoprotein serves as a specific electron acceptor for other dehydrogenases. It transfers the electrons to the main respiratory chain via ETF-ubiquinone oxidoreductase (ETF dehydrogenase).</text>
</comment>
<comment type="similarity">
    <text evidence="2">Belongs to the ETF alpha-subunit/FixB family.</text>
</comment>
<dbReference type="SUPFAM" id="SSF52467">
    <property type="entry name" value="DHS-like NAD/FAD-binding domain"/>
    <property type="match status" value="1"/>
</dbReference>
<evidence type="ECO:0000256" key="3">
    <source>
        <dbReference type="ARBA" id="ARBA00011355"/>
    </source>
</evidence>
<dbReference type="PANTHER" id="PTHR43153">
    <property type="entry name" value="ELECTRON TRANSFER FLAVOPROTEIN ALPHA"/>
    <property type="match status" value="1"/>
</dbReference>
<comment type="cofactor">
    <cofactor evidence="1">
        <name>FAD</name>
        <dbReference type="ChEBI" id="CHEBI:57692"/>
    </cofactor>
</comment>
<feature type="domain" description="Electron transfer flavoprotein alpha subunit C-terminal" evidence="5">
    <location>
        <begin position="195"/>
        <end position="279"/>
    </location>
</feature>
<keyword evidence="8" id="KW-1185">Reference proteome</keyword>
<dbReference type="GO" id="GO:0033539">
    <property type="term" value="P:fatty acid beta-oxidation using acyl-CoA dehydrogenase"/>
    <property type="evidence" value="ECO:0007669"/>
    <property type="project" value="TreeGrafter"/>
</dbReference>
<evidence type="ECO:0000256" key="4">
    <source>
        <dbReference type="ARBA" id="ARBA00025649"/>
    </source>
</evidence>
<dbReference type="Proteomes" id="UP000190637">
    <property type="component" value="Unassembled WGS sequence"/>
</dbReference>
<dbReference type="STRING" id="1122192.SAMN02745673_02873"/>
<evidence type="ECO:0000256" key="2">
    <source>
        <dbReference type="ARBA" id="ARBA00005817"/>
    </source>
</evidence>
<dbReference type="Pfam" id="PF01012">
    <property type="entry name" value="ETF"/>
    <property type="match status" value="1"/>
</dbReference>
<feature type="domain" description="Electron transfer flavoprotein alpha/beta-subunit N-terminal" evidence="6">
    <location>
        <begin position="40"/>
        <end position="161"/>
    </location>
</feature>
<dbReference type="OrthoDB" id="9770286at2"/>
<dbReference type="InterPro" id="IPR014729">
    <property type="entry name" value="Rossmann-like_a/b/a_fold"/>
</dbReference>
<evidence type="ECO:0000313" key="8">
    <source>
        <dbReference type="Proteomes" id="UP000190637"/>
    </source>
</evidence>
<dbReference type="EMBL" id="FUWS01000007">
    <property type="protein sequence ID" value="SKA17991.1"/>
    <property type="molecule type" value="Genomic_DNA"/>
</dbReference>
<dbReference type="NCBIfam" id="NF038209">
    <property type="entry name" value="mft_etfA"/>
    <property type="match status" value="1"/>
</dbReference>